<organism evidence="2 3">
    <name type="scientific">Pristionchus pacificus</name>
    <name type="common">Parasitic nematode worm</name>
    <dbReference type="NCBI Taxonomy" id="54126"/>
    <lineage>
        <taxon>Eukaryota</taxon>
        <taxon>Metazoa</taxon>
        <taxon>Ecdysozoa</taxon>
        <taxon>Nematoda</taxon>
        <taxon>Chromadorea</taxon>
        <taxon>Rhabditida</taxon>
        <taxon>Rhabditina</taxon>
        <taxon>Diplogasteromorpha</taxon>
        <taxon>Diplogasteroidea</taxon>
        <taxon>Neodiplogasteridae</taxon>
        <taxon>Pristionchus</taxon>
    </lineage>
</organism>
<sequence length="126" mass="14351">MPLRSKSVPPKKNRSPPPEEHHDTHSELGEEVEVLPAADHIDKKKKKISRKLSSKKRAGSVSRNHSRVSSIANRPEWNNDTHIDGYDDLDENGKVKRQGVMHALNGEKSKKQQEEVNKMWTESLRG</sequence>
<feature type="region of interest" description="Disordered" evidence="1">
    <location>
        <begin position="1"/>
        <end position="126"/>
    </location>
</feature>
<evidence type="ECO:0000256" key="1">
    <source>
        <dbReference type="SAM" id="MobiDB-lite"/>
    </source>
</evidence>
<evidence type="ECO:0000313" key="2">
    <source>
        <dbReference type="EnsemblMetazoa" id="PPA39419.1"/>
    </source>
</evidence>
<feature type="compositionally biased region" description="Basic and acidic residues" evidence="1">
    <location>
        <begin position="105"/>
        <end position="117"/>
    </location>
</feature>
<dbReference type="EnsemblMetazoa" id="PPA39419.1">
    <property type="protein sequence ID" value="PPA39419.1"/>
    <property type="gene ID" value="WBGene00277788"/>
</dbReference>
<dbReference type="Proteomes" id="UP000005239">
    <property type="component" value="Unassembled WGS sequence"/>
</dbReference>
<feature type="compositionally biased region" description="Basic residues" evidence="1">
    <location>
        <begin position="43"/>
        <end position="58"/>
    </location>
</feature>
<feature type="compositionally biased region" description="Basic and acidic residues" evidence="1">
    <location>
        <begin position="17"/>
        <end position="28"/>
    </location>
</feature>
<reference evidence="2" key="2">
    <citation type="submission" date="2022-06" db="UniProtKB">
        <authorList>
            <consortium name="EnsemblMetazoa"/>
        </authorList>
    </citation>
    <scope>IDENTIFICATION</scope>
    <source>
        <strain evidence="2">PS312</strain>
    </source>
</reference>
<reference evidence="3" key="1">
    <citation type="journal article" date="2008" name="Nat. Genet.">
        <title>The Pristionchus pacificus genome provides a unique perspective on nematode lifestyle and parasitism.</title>
        <authorList>
            <person name="Dieterich C."/>
            <person name="Clifton S.W."/>
            <person name="Schuster L.N."/>
            <person name="Chinwalla A."/>
            <person name="Delehaunty K."/>
            <person name="Dinkelacker I."/>
            <person name="Fulton L."/>
            <person name="Fulton R."/>
            <person name="Godfrey J."/>
            <person name="Minx P."/>
            <person name="Mitreva M."/>
            <person name="Roeseler W."/>
            <person name="Tian H."/>
            <person name="Witte H."/>
            <person name="Yang S.P."/>
            <person name="Wilson R.K."/>
            <person name="Sommer R.J."/>
        </authorList>
    </citation>
    <scope>NUCLEOTIDE SEQUENCE [LARGE SCALE GENOMIC DNA]</scope>
    <source>
        <strain evidence="3">PS312</strain>
    </source>
</reference>
<keyword evidence="3" id="KW-1185">Reference proteome</keyword>
<dbReference type="OrthoDB" id="5872869at2759"/>
<proteinExistence type="predicted"/>
<dbReference type="AlphaFoldDB" id="A0A8R1YVG1"/>
<feature type="compositionally biased region" description="Polar residues" evidence="1">
    <location>
        <begin position="61"/>
        <end position="76"/>
    </location>
</feature>
<accession>A0A8R1YVG1</accession>
<gene>
    <name evidence="2" type="primary">WBGene00277788</name>
</gene>
<evidence type="ECO:0000313" key="3">
    <source>
        <dbReference type="Proteomes" id="UP000005239"/>
    </source>
</evidence>
<name>A0A8R1YVG1_PRIPA</name>
<protein>
    <submittedName>
        <fullName evidence="2">Uncharacterized protein</fullName>
    </submittedName>
</protein>